<dbReference type="InterPro" id="IPR008271">
    <property type="entry name" value="Ser/Thr_kinase_AS"/>
</dbReference>
<dbReference type="PROSITE" id="PS00107">
    <property type="entry name" value="PROTEIN_KINASE_ATP"/>
    <property type="match status" value="1"/>
</dbReference>
<keyword evidence="3 8" id="KW-0418">Kinase</keyword>
<dbReference type="SMART" id="SM00220">
    <property type="entry name" value="S_TKc"/>
    <property type="match status" value="1"/>
</dbReference>
<feature type="binding site" evidence="5">
    <location>
        <position position="26"/>
    </location>
    <ligand>
        <name>ATP</name>
        <dbReference type="ChEBI" id="CHEBI:30616"/>
    </ligand>
</feature>
<dbReference type="Proteomes" id="UP000243975">
    <property type="component" value="Unassembled WGS sequence"/>
</dbReference>
<gene>
    <name evidence="8" type="ORF">Ccrd_026024</name>
</gene>
<evidence type="ECO:0000259" key="7">
    <source>
        <dbReference type="PROSITE" id="PS50011"/>
    </source>
</evidence>
<dbReference type="GO" id="GO:0007165">
    <property type="term" value="P:signal transduction"/>
    <property type="evidence" value="ECO:0007669"/>
    <property type="project" value="TreeGrafter"/>
</dbReference>
<dbReference type="EMBL" id="LEKV01007276">
    <property type="protein sequence ID" value="KVG99933.1"/>
    <property type="molecule type" value="Genomic_DNA"/>
</dbReference>
<dbReference type="SUPFAM" id="SSF56112">
    <property type="entry name" value="Protein kinase-like (PK-like)"/>
    <property type="match status" value="1"/>
</dbReference>
<evidence type="ECO:0000256" key="5">
    <source>
        <dbReference type="PROSITE-ProRule" id="PRU10141"/>
    </source>
</evidence>
<keyword evidence="1" id="KW-0808">Transferase</keyword>
<dbReference type="Gramene" id="KVG99933">
    <property type="protein sequence ID" value="KVG99933"/>
    <property type="gene ID" value="Ccrd_026024"/>
</dbReference>
<evidence type="ECO:0000313" key="8">
    <source>
        <dbReference type="EMBL" id="KVG99933.1"/>
    </source>
</evidence>
<dbReference type="InterPro" id="IPR052751">
    <property type="entry name" value="Plant_MAPKKK"/>
</dbReference>
<proteinExistence type="inferred from homology"/>
<dbReference type="OMA" id="GCARWMA"/>
<feature type="non-terminal residue" evidence="8">
    <location>
        <position position="1"/>
    </location>
</feature>
<dbReference type="Gene3D" id="1.10.510.10">
    <property type="entry name" value="Transferase(Phosphotransferase) domain 1"/>
    <property type="match status" value="1"/>
</dbReference>
<name>A0A103SYI1_CYNCS</name>
<keyword evidence="9" id="KW-1185">Reference proteome</keyword>
<dbReference type="PROSITE" id="PS50011">
    <property type="entry name" value="PROTEIN_KINASE_DOM"/>
    <property type="match status" value="1"/>
</dbReference>
<protein>
    <submittedName>
        <fullName evidence="8">Protein kinase, ATP binding site-containing protein</fullName>
    </submittedName>
</protein>
<dbReference type="InterPro" id="IPR011009">
    <property type="entry name" value="Kinase-like_dom_sf"/>
</dbReference>
<comment type="caution">
    <text evidence="8">The sequence shown here is derived from an EMBL/GenBank/DDBJ whole genome shotgun (WGS) entry which is preliminary data.</text>
</comment>
<dbReference type="GO" id="GO:0004674">
    <property type="term" value="F:protein serine/threonine kinase activity"/>
    <property type="evidence" value="ECO:0007669"/>
    <property type="project" value="UniProtKB-KW"/>
</dbReference>
<evidence type="ECO:0000313" key="9">
    <source>
        <dbReference type="Proteomes" id="UP000243975"/>
    </source>
</evidence>
<keyword evidence="6" id="KW-0723">Serine/threonine-protein kinase</keyword>
<keyword evidence="4 5" id="KW-0067">ATP-binding</keyword>
<comment type="similarity">
    <text evidence="6">Belongs to the protein kinase superfamily.</text>
</comment>
<dbReference type="AlphaFoldDB" id="A0A103SYI1"/>
<dbReference type="Pfam" id="PF00069">
    <property type="entry name" value="Pkinase"/>
    <property type="match status" value="1"/>
</dbReference>
<evidence type="ECO:0000256" key="4">
    <source>
        <dbReference type="ARBA" id="ARBA00022840"/>
    </source>
</evidence>
<feature type="non-terminal residue" evidence="8">
    <location>
        <position position="374"/>
    </location>
</feature>
<accession>A0A103SYI1</accession>
<evidence type="ECO:0000256" key="3">
    <source>
        <dbReference type="ARBA" id="ARBA00022777"/>
    </source>
</evidence>
<evidence type="ECO:0000256" key="1">
    <source>
        <dbReference type="ARBA" id="ARBA00022679"/>
    </source>
</evidence>
<dbReference type="GO" id="GO:0005524">
    <property type="term" value="F:ATP binding"/>
    <property type="evidence" value="ECO:0007669"/>
    <property type="project" value="UniProtKB-UniRule"/>
</dbReference>
<dbReference type="InterPro" id="IPR017441">
    <property type="entry name" value="Protein_kinase_ATP_BS"/>
</dbReference>
<evidence type="ECO:0000256" key="6">
    <source>
        <dbReference type="RuleBase" id="RU000304"/>
    </source>
</evidence>
<dbReference type="PANTHER" id="PTHR48011:SF76">
    <property type="entry name" value="MITOGEN-ACTIVATED PROTEIN KINASE KINASE KINASE 15"/>
    <property type="match status" value="1"/>
</dbReference>
<organism evidence="8 9">
    <name type="scientific">Cynara cardunculus var. scolymus</name>
    <name type="common">Globe artichoke</name>
    <name type="synonym">Cynara scolymus</name>
    <dbReference type="NCBI Taxonomy" id="59895"/>
    <lineage>
        <taxon>Eukaryota</taxon>
        <taxon>Viridiplantae</taxon>
        <taxon>Streptophyta</taxon>
        <taxon>Embryophyta</taxon>
        <taxon>Tracheophyta</taxon>
        <taxon>Spermatophyta</taxon>
        <taxon>Magnoliopsida</taxon>
        <taxon>eudicotyledons</taxon>
        <taxon>Gunneridae</taxon>
        <taxon>Pentapetalae</taxon>
        <taxon>asterids</taxon>
        <taxon>campanulids</taxon>
        <taxon>Asterales</taxon>
        <taxon>Asteraceae</taxon>
        <taxon>Carduoideae</taxon>
        <taxon>Cardueae</taxon>
        <taxon>Carduinae</taxon>
        <taxon>Cynara</taxon>
    </lineage>
</organism>
<dbReference type="InterPro" id="IPR000719">
    <property type="entry name" value="Prot_kinase_dom"/>
</dbReference>
<dbReference type="STRING" id="59895.A0A103SYI1"/>
<evidence type="ECO:0000256" key="2">
    <source>
        <dbReference type="ARBA" id="ARBA00022741"/>
    </source>
</evidence>
<feature type="domain" description="Protein kinase" evidence="7">
    <location>
        <begin position="1"/>
        <end position="244"/>
    </location>
</feature>
<keyword evidence="2 5" id="KW-0547">Nucleotide-binding</keyword>
<reference evidence="8 9" key="1">
    <citation type="journal article" date="2016" name="Sci. Rep.">
        <title>The genome sequence of the outbreeding globe artichoke constructed de novo incorporating a phase-aware low-pass sequencing strategy of F1 progeny.</title>
        <authorList>
            <person name="Scaglione D."/>
            <person name="Reyes-Chin-Wo S."/>
            <person name="Acquadro A."/>
            <person name="Froenicke L."/>
            <person name="Portis E."/>
            <person name="Beitel C."/>
            <person name="Tirone M."/>
            <person name="Mauro R."/>
            <person name="Lo Monaco A."/>
            <person name="Mauromicale G."/>
            <person name="Faccioli P."/>
            <person name="Cattivelli L."/>
            <person name="Rieseberg L."/>
            <person name="Michelmore R."/>
            <person name="Lanteri S."/>
        </authorList>
    </citation>
    <scope>NUCLEOTIDE SEQUENCE [LARGE SCALE GENOMIC DNA]</scope>
    <source>
        <strain evidence="8">2C</strain>
    </source>
</reference>
<sequence>GPVIGRGSSATVYLATTAAGDLFAVKSSELSASVFLQKEQRFLSRLNSPHVISYMGFDVDYDNNKPKYNLFMEYAAGGTISDVIKNNGGSLDESLIRSYTRQILLGLNHLHSNHLVHCDIKCENILVGENGVKIGDLGCAKLVENAFSGTPVFMAPEVARGEEQGFAADVWALGCVVIEMATGSNPWPEVNDPVSALYRIGFSGDLPAFPRWLSAEATDFLTKSLKRDAKERWTTEQLLRHPFVDNSNPDFTKVEEFTKSSPTSILDQDFWSSLEVPESSPAVIQTVKFSGESPVDRMNRLIEASTSMNPSLPNWEDDGNWILIRSNDTEEGFKMSEWIQSYLFSNFRVGKMGGFDLLVMENHVVEGGNQSVTN</sequence>
<dbReference type="PROSITE" id="PS00108">
    <property type="entry name" value="PROTEIN_KINASE_ST"/>
    <property type="match status" value="1"/>
</dbReference>
<dbReference type="PANTHER" id="PTHR48011">
    <property type="entry name" value="CCR4-NOT TRANSCRIPTIONAL COMPLEX SUBUNIT CAF120-RELATED"/>
    <property type="match status" value="1"/>
</dbReference>
<dbReference type="CDD" id="cd06606">
    <property type="entry name" value="STKc_MAPKKK"/>
    <property type="match status" value="1"/>
</dbReference>